<dbReference type="Proteomes" id="UP001151760">
    <property type="component" value="Unassembled WGS sequence"/>
</dbReference>
<dbReference type="InterPro" id="IPR043502">
    <property type="entry name" value="DNA/RNA_pol_sf"/>
</dbReference>
<dbReference type="PANTHER" id="PTHR11439:SF495">
    <property type="entry name" value="REVERSE TRANSCRIPTASE, RNA-DEPENDENT DNA POLYMERASE-RELATED"/>
    <property type="match status" value="1"/>
</dbReference>
<evidence type="ECO:0000313" key="2">
    <source>
        <dbReference type="EMBL" id="GJU04667.1"/>
    </source>
</evidence>
<evidence type="ECO:0000313" key="3">
    <source>
        <dbReference type="Proteomes" id="UP001151760"/>
    </source>
</evidence>
<feature type="domain" description="Reverse transcriptase Ty1/copia-type" evidence="1">
    <location>
        <begin position="566"/>
        <end position="711"/>
    </location>
</feature>
<dbReference type="Pfam" id="PF07727">
    <property type="entry name" value="RVT_2"/>
    <property type="match status" value="2"/>
</dbReference>
<dbReference type="CDD" id="cd09272">
    <property type="entry name" value="RNase_HI_RT_Ty1"/>
    <property type="match status" value="1"/>
</dbReference>
<name>A0ABQ5IYY0_9ASTR</name>
<reference evidence="2" key="1">
    <citation type="journal article" date="2022" name="Int. J. Mol. Sci.">
        <title>Draft Genome of Tanacetum Coccineum: Genomic Comparison of Closely Related Tanacetum-Family Plants.</title>
        <authorList>
            <person name="Yamashiro T."/>
            <person name="Shiraishi A."/>
            <person name="Nakayama K."/>
            <person name="Satake H."/>
        </authorList>
    </citation>
    <scope>NUCLEOTIDE SEQUENCE</scope>
</reference>
<feature type="domain" description="Reverse transcriptase Ty1/copia-type" evidence="1">
    <location>
        <begin position="715"/>
        <end position="775"/>
    </location>
</feature>
<proteinExistence type="predicted"/>
<evidence type="ECO:0000259" key="1">
    <source>
        <dbReference type="Pfam" id="PF07727"/>
    </source>
</evidence>
<feature type="non-terminal residue" evidence="2">
    <location>
        <position position="1"/>
    </location>
</feature>
<gene>
    <name evidence="2" type="ORF">Tco_1121097</name>
</gene>
<comment type="caution">
    <text evidence="2">The sequence shown here is derived from an EMBL/GenBank/DDBJ whole genome shotgun (WGS) entry which is preliminary data.</text>
</comment>
<keyword evidence="3" id="KW-1185">Reference proteome</keyword>
<dbReference type="InterPro" id="IPR013103">
    <property type="entry name" value="RVT_2"/>
</dbReference>
<dbReference type="PANTHER" id="PTHR11439">
    <property type="entry name" value="GAG-POL-RELATED RETROTRANSPOSON"/>
    <property type="match status" value="1"/>
</dbReference>
<sequence>EKQDMRNEIKSKGTLLMALPNKDQLKFHSYKDAKLLIEAIEKRYGGNKESKKVQRTLLKQQYENFSGSSSETMDQTFDSNSITNEADNTTYRVSVAHTQIAPTSGDNLSDAVICAFLANSEVDSCSKSRVKAYATLKEQYDNLNSDYNTSQFNLVSYKAGLESVEARLTQYKKIEAVFEEGINVLKLDVSDKLKIGLGYNAATAASPAVESFLNPSEILQNQEYNRSKGYHAVPPSYTGNFIPRKPYLTFIDEIVESENMYITTVITPSDFEKDVSNNESTGVKNNGDAIEPKIVRENSFIPPIIEDWNSNGESEIDYTVRPSIEKIRFVKPARETVEKFEHLPLCVATHNRRKYKEKEVIDNGYSRHMTRNKCYLIEYEDYDGGFVSFGDGKGRISGKGIENQLDHEVKVIRCNNETAFKNSVMKQFCEMKGLRGKFSVSRTTSSEIFGNAYDDVEEEVDMNNVDTSYTASDAPFTKFLKDHPQEQVIGSLKTPVQTRHMTKINEEHGLISSVHKLRRTNHKDFQNCLFACFLSQKEPKKVIQALEDPSWVEAMQDELLQFKLLKVWTLVDLPRDKWAIGTKWVFRNKKDERGIVVKNKARLVAQGYTQEEGIDYDEVFAPVARIEAIRLFLAYASFKGFVVYQMDVKSAFLYGKIEEEVYVCQHPGFEDLNFPDKVYKVEKALYGLHQAPRAWYETLSTYLMDNGFHRELSTEFEKLMHDKFQMSSIGELTFFLGLQVQQKSDGIFISQDKYVAEILKKFDFATVKTTSTPIETNKALVKDEEAEAVDVHLYISMIGSLMYLTASRPDIMFAVCACARFQVTPKISHLHAVKRIFRYLKDSDYAGASLDRKSTTGGCQFLGKRLISWQCKKQTIVANSTTEAEYVAAANCCGQVLWIQNQMLDYGFNFMNTKIYIDNESTICIVKNPVFHSKTKHIEIRHHFIRDSYEKRLIQVIKIHTDYNVADLLTKAFDAKHIEYLVGDEAVHKELGDRMERAATTASSLEAEQDSAVFNDEYDTPSHTKKVFANMRRQRKDFLGTVTPLFATMLIQPQAEVGEGSGQPTEPQHIPTTALLSHMRLSMERATTNTTSLDAERVSGVNTAGSGEDRLKIMELMRIYTKLSDRVLALENVKTAQDLEITSLKKRVKKLEKKKKARTPQLKRRLFKGRNEDQDKGISWFQEDSKTQERYDHDIGVNTTSTSITTASINITTVEHVTTASAPITTTGVSVTTAEPITPPTTTTLI</sequence>
<accession>A0ABQ5IYY0</accession>
<reference evidence="2" key="2">
    <citation type="submission" date="2022-01" db="EMBL/GenBank/DDBJ databases">
        <authorList>
            <person name="Yamashiro T."/>
            <person name="Shiraishi A."/>
            <person name="Satake H."/>
            <person name="Nakayama K."/>
        </authorList>
    </citation>
    <scope>NUCLEOTIDE SEQUENCE</scope>
</reference>
<organism evidence="2 3">
    <name type="scientific">Tanacetum coccineum</name>
    <dbReference type="NCBI Taxonomy" id="301880"/>
    <lineage>
        <taxon>Eukaryota</taxon>
        <taxon>Viridiplantae</taxon>
        <taxon>Streptophyta</taxon>
        <taxon>Embryophyta</taxon>
        <taxon>Tracheophyta</taxon>
        <taxon>Spermatophyta</taxon>
        <taxon>Magnoliopsida</taxon>
        <taxon>eudicotyledons</taxon>
        <taxon>Gunneridae</taxon>
        <taxon>Pentapetalae</taxon>
        <taxon>asterids</taxon>
        <taxon>campanulids</taxon>
        <taxon>Asterales</taxon>
        <taxon>Asteraceae</taxon>
        <taxon>Asteroideae</taxon>
        <taxon>Anthemideae</taxon>
        <taxon>Anthemidinae</taxon>
        <taxon>Tanacetum</taxon>
    </lineage>
</organism>
<dbReference type="EMBL" id="BQNB010021272">
    <property type="protein sequence ID" value="GJU04667.1"/>
    <property type="molecule type" value="Genomic_DNA"/>
</dbReference>
<protein>
    <submittedName>
        <fullName evidence="2">Ribonuclease H-like domain-containing protein</fullName>
    </submittedName>
</protein>
<dbReference type="SUPFAM" id="SSF56672">
    <property type="entry name" value="DNA/RNA polymerases"/>
    <property type="match status" value="1"/>
</dbReference>